<organism evidence="3 4">
    <name type="scientific">Orbilia oligospora</name>
    <name type="common">Nematode-trapping fungus</name>
    <name type="synonym">Arthrobotrys oligospora</name>
    <dbReference type="NCBI Taxonomy" id="2813651"/>
    <lineage>
        <taxon>Eukaryota</taxon>
        <taxon>Fungi</taxon>
        <taxon>Dikarya</taxon>
        <taxon>Ascomycota</taxon>
        <taxon>Pezizomycotina</taxon>
        <taxon>Orbiliomycetes</taxon>
        <taxon>Orbiliales</taxon>
        <taxon>Orbiliaceae</taxon>
        <taxon>Orbilia</taxon>
    </lineage>
</organism>
<protein>
    <recommendedName>
        <fullName evidence="2">STEEP1 domain-containing protein</fullName>
    </recommendedName>
</protein>
<feature type="domain" description="STEEP1" evidence="2">
    <location>
        <begin position="202"/>
        <end position="279"/>
    </location>
</feature>
<dbReference type="Proteomes" id="UP000475325">
    <property type="component" value="Unassembled WGS sequence"/>
</dbReference>
<feature type="compositionally biased region" description="Polar residues" evidence="1">
    <location>
        <begin position="165"/>
        <end position="181"/>
    </location>
</feature>
<comment type="caution">
    <text evidence="3">The sequence shown here is derived from an EMBL/GenBank/DDBJ whole genome shotgun (WGS) entry which is preliminary data.</text>
</comment>
<evidence type="ECO:0000256" key="1">
    <source>
        <dbReference type="SAM" id="MobiDB-lite"/>
    </source>
</evidence>
<feature type="region of interest" description="Disordered" evidence="1">
    <location>
        <begin position="99"/>
        <end position="193"/>
    </location>
</feature>
<evidence type="ECO:0000313" key="3">
    <source>
        <dbReference type="EMBL" id="KAF3082376.1"/>
    </source>
</evidence>
<evidence type="ECO:0000259" key="2">
    <source>
        <dbReference type="Pfam" id="PF25809"/>
    </source>
</evidence>
<feature type="compositionally biased region" description="Acidic residues" evidence="1">
    <location>
        <begin position="115"/>
        <end position="152"/>
    </location>
</feature>
<gene>
    <name evidence="3" type="ORF">TWF102_001216</name>
</gene>
<evidence type="ECO:0000313" key="4">
    <source>
        <dbReference type="Proteomes" id="UP000475325"/>
    </source>
</evidence>
<sequence>MNAWFFCLQKFDFLGRMVVRSRRFLGNRLGFVISHAGGFKRSPDTTKLHTPQSAPRLNPFLLSMDMPSIFTYHCICSHLILATTRDIFKLPCRQHPGLDGSLIVPLPPPPRSADSDNESDENEEEDDDEEEDDGDAREEENEEGEGEGEGEGQGERMDIDRRTQETSSCHVTENQTSSVGQSYGAPPKEEPEPKDYTLLLSSIRDRRPCVIRREDGFEKRLLWRCGRCRLIFGYQIYDEGLEELSKGEDDEINKQKKSQSNKNYYVYILPGGLTTAAGMGSLTERDLQLVEE</sequence>
<dbReference type="EMBL" id="WIQW01000116">
    <property type="protein sequence ID" value="KAF3082376.1"/>
    <property type="molecule type" value="Genomic_DNA"/>
</dbReference>
<accession>A0A7C8N4R2</accession>
<proteinExistence type="predicted"/>
<dbReference type="AlphaFoldDB" id="A0A7C8N4R2"/>
<name>A0A7C8N4R2_ORBOL</name>
<dbReference type="Pfam" id="PF25809">
    <property type="entry name" value="STEEP1"/>
    <property type="match status" value="1"/>
</dbReference>
<feature type="compositionally biased region" description="Basic and acidic residues" evidence="1">
    <location>
        <begin position="153"/>
        <end position="164"/>
    </location>
</feature>
<dbReference type="InterPro" id="IPR057965">
    <property type="entry name" value="STEEP1_dom"/>
</dbReference>
<reference evidence="3 4" key="1">
    <citation type="submission" date="2019-06" db="EMBL/GenBank/DDBJ databases">
        <authorList>
            <person name="Palmer J.M."/>
        </authorList>
    </citation>
    <scope>NUCLEOTIDE SEQUENCE [LARGE SCALE GENOMIC DNA]</scope>
    <source>
        <strain evidence="3 4">TWF102</strain>
    </source>
</reference>